<evidence type="ECO:0000259" key="2">
    <source>
        <dbReference type="Pfam" id="PF00188"/>
    </source>
</evidence>
<dbReference type="PANTHER" id="PTHR31157:SF1">
    <property type="entry name" value="SCP DOMAIN-CONTAINING PROTEIN"/>
    <property type="match status" value="1"/>
</dbReference>
<dbReference type="InterPro" id="IPR035940">
    <property type="entry name" value="CAP_sf"/>
</dbReference>
<feature type="coiled-coil region" evidence="1">
    <location>
        <begin position="215"/>
        <end position="242"/>
    </location>
</feature>
<feature type="domain" description="SCP" evidence="2">
    <location>
        <begin position="80"/>
        <end position="195"/>
    </location>
</feature>
<dbReference type="SUPFAM" id="SSF55797">
    <property type="entry name" value="PR-1-like"/>
    <property type="match status" value="1"/>
</dbReference>
<dbReference type="PANTHER" id="PTHR31157">
    <property type="entry name" value="SCP DOMAIN-CONTAINING PROTEIN"/>
    <property type="match status" value="1"/>
</dbReference>
<evidence type="ECO:0000256" key="1">
    <source>
        <dbReference type="SAM" id="Coils"/>
    </source>
</evidence>
<dbReference type="InterPro" id="IPR014044">
    <property type="entry name" value="CAP_dom"/>
</dbReference>
<keyword evidence="1" id="KW-0175">Coiled coil</keyword>
<dbReference type="EMBL" id="MHLA01000005">
    <property type="protein sequence ID" value="OGZ00234.1"/>
    <property type="molecule type" value="Genomic_DNA"/>
</dbReference>
<evidence type="ECO:0000313" key="3">
    <source>
        <dbReference type="EMBL" id="OGZ00234.1"/>
    </source>
</evidence>
<dbReference type="CDD" id="cd05379">
    <property type="entry name" value="CAP_bacterial"/>
    <property type="match status" value="1"/>
</dbReference>
<comment type="caution">
    <text evidence="3">The sequence shown here is derived from an EMBL/GenBank/DDBJ whole genome shotgun (WGS) entry which is preliminary data.</text>
</comment>
<organism evidence="3 4">
    <name type="scientific">Candidatus Liptonbacteria bacterium RIFCSPLOWO2_01_FULL_52_25</name>
    <dbReference type="NCBI Taxonomy" id="1798650"/>
    <lineage>
        <taxon>Bacteria</taxon>
        <taxon>Candidatus Liptoniibacteriota</taxon>
    </lineage>
</organism>
<name>A0A1G2CFQ2_9BACT</name>
<reference evidence="3 4" key="1">
    <citation type="journal article" date="2016" name="Nat. Commun.">
        <title>Thousands of microbial genomes shed light on interconnected biogeochemical processes in an aquifer system.</title>
        <authorList>
            <person name="Anantharaman K."/>
            <person name="Brown C.T."/>
            <person name="Hug L.A."/>
            <person name="Sharon I."/>
            <person name="Castelle C.J."/>
            <person name="Probst A.J."/>
            <person name="Thomas B.C."/>
            <person name="Singh A."/>
            <person name="Wilkins M.J."/>
            <person name="Karaoz U."/>
            <person name="Brodie E.L."/>
            <person name="Williams K.H."/>
            <person name="Hubbard S.S."/>
            <person name="Banfield J.F."/>
        </authorList>
    </citation>
    <scope>NUCLEOTIDE SEQUENCE [LARGE SCALE GENOMIC DNA]</scope>
</reference>
<dbReference type="Pfam" id="PF00188">
    <property type="entry name" value="CAP"/>
    <property type="match status" value="1"/>
</dbReference>
<dbReference type="Gene3D" id="3.40.33.10">
    <property type="entry name" value="CAP"/>
    <property type="match status" value="1"/>
</dbReference>
<sequence length="286" mass="31486">MKKLKLASFTLLLVVFVMGFVYRDALLGFLAPQFRNFEDKILDIAIQEIKKEISAPTPLRIFETPSKEIALTVAGVVQWTNAERATAGLAPLAGNAELNAAAKIRLDDMFQHQYFAHESPSGKDAEYVADASGYEFISLGENLALGVFEGDQDVVIAWMNSQGHRANILKDDFEEIGVAVGKNAFEKEQTWIAVQVFARPASSCPDMPATIKAEINVRQADLKRLQQELVALKAELEDMPRGKERNEKVDAYNALVGEYNALGATLKPLVAEYNAQATAYNTCIGK</sequence>
<dbReference type="AlphaFoldDB" id="A0A1G2CFQ2"/>
<gene>
    <name evidence="3" type="ORF">A2945_04360</name>
</gene>
<dbReference type="STRING" id="1798650.A2945_04360"/>
<evidence type="ECO:0000313" key="4">
    <source>
        <dbReference type="Proteomes" id="UP000178880"/>
    </source>
</evidence>
<dbReference type="Proteomes" id="UP000178880">
    <property type="component" value="Unassembled WGS sequence"/>
</dbReference>
<protein>
    <recommendedName>
        <fullName evidence="2">SCP domain-containing protein</fullName>
    </recommendedName>
</protein>
<accession>A0A1G2CFQ2</accession>
<proteinExistence type="predicted"/>